<gene>
    <name evidence="1" type="ORF">SASPL_100381</name>
</gene>
<reference evidence="1" key="2">
    <citation type="submission" date="2020-08" db="EMBL/GenBank/DDBJ databases">
        <title>Plant Genome Project.</title>
        <authorList>
            <person name="Zhang R.-G."/>
        </authorList>
    </citation>
    <scope>NUCLEOTIDE SEQUENCE</scope>
    <source>
        <strain evidence="1">Huo1</strain>
        <tissue evidence="1">Leaf</tissue>
    </source>
</reference>
<dbReference type="Proteomes" id="UP000298416">
    <property type="component" value="Unassembled WGS sequence"/>
</dbReference>
<evidence type="ECO:0000313" key="2">
    <source>
        <dbReference type="Proteomes" id="UP000298416"/>
    </source>
</evidence>
<evidence type="ECO:0000313" key="1">
    <source>
        <dbReference type="EMBL" id="KAG6435507.1"/>
    </source>
</evidence>
<dbReference type="AlphaFoldDB" id="A0A8X9AAW8"/>
<sequence length="170" mass="19013">MRIQRHEAGGWVVDRLQMEHNHALGIPLDPNRTVDVAPKGCREEGSSVLENLDLVETDGGLSLSQQAKETGFFYAVEMRAGKGMNLFWADARSRFSCAQFGDAIVFDTTYRRESHSVPFASFVGINHEMGFVLTRMARGAFAPPSETVPISWDLSIPWLTAHDAMERTRK</sequence>
<keyword evidence="2" id="KW-1185">Reference proteome</keyword>
<name>A0A8X9AAW8_SALSN</name>
<comment type="caution">
    <text evidence="1">The sequence shown here is derived from an EMBL/GenBank/DDBJ whole genome shotgun (WGS) entry which is preliminary data.</text>
</comment>
<dbReference type="EMBL" id="PNBA02000001">
    <property type="protein sequence ID" value="KAG6435507.1"/>
    <property type="molecule type" value="Genomic_DNA"/>
</dbReference>
<organism evidence="1">
    <name type="scientific">Salvia splendens</name>
    <name type="common">Scarlet sage</name>
    <dbReference type="NCBI Taxonomy" id="180675"/>
    <lineage>
        <taxon>Eukaryota</taxon>
        <taxon>Viridiplantae</taxon>
        <taxon>Streptophyta</taxon>
        <taxon>Embryophyta</taxon>
        <taxon>Tracheophyta</taxon>
        <taxon>Spermatophyta</taxon>
        <taxon>Magnoliopsida</taxon>
        <taxon>eudicotyledons</taxon>
        <taxon>Gunneridae</taxon>
        <taxon>Pentapetalae</taxon>
        <taxon>asterids</taxon>
        <taxon>lamiids</taxon>
        <taxon>Lamiales</taxon>
        <taxon>Lamiaceae</taxon>
        <taxon>Nepetoideae</taxon>
        <taxon>Mentheae</taxon>
        <taxon>Salviinae</taxon>
        <taxon>Salvia</taxon>
        <taxon>Salvia subgen. Calosphace</taxon>
        <taxon>core Calosphace</taxon>
    </lineage>
</organism>
<proteinExistence type="predicted"/>
<accession>A0A8X9AAW8</accession>
<protein>
    <recommendedName>
        <fullName evidence="3">Protein FAR1-RELATED SEQUENCE</fullName>
    </recommendedName>
</protein>
<dbReference type="PANTHER" id="PTHR47718">
    <property type="entry name" value="OS01G0519700 PROTEIN"/>
    <property type="match status" value="1"/>
</dbReference>
<dbReference type="PANTHER" id="PTHR47718:SF7">
    <property type="entry name" value="PROTEIN FAR1-RELATED SEQUENCE"/>
    <property type="match status" value="1"/>
</dbReference>
<reference evidence="1" key="1">
    <citation type="submission" date="2018-01" db="EMBL/GenBank/DDBJ databases">
        <authorList>
            <person name="Mao J.F."/>
        </authorList>
    </citation>
    <scope>NUCLEOTIDE SEQUENCE</scope>
    <source>
        <strain evidence="1">Huo1</strain>
        <tissue evidence="1">Leaf</tissue>
    </source>
</reference>
<evidence type="ECO:0008006" key="3">
    <source>
        <dbReference type="Google" id="ProtNLM"/>
    </source>
</evidence>